<keyword evidence="3 6" id="KW-0808">Transferase</keyword>
<accession>A0A518GFE8</accession>
<evidence type="ECO:0000256" key="4">
    <source>
        <dbReference type="SAM" id="Phobius"/>
    </source>
</evidence>
<keyword evidence="4" id="KW-0472">Membrane</keyword>
<dbReference type="AlphaFoldDB" id="A0A518GFE8"/>
<dbReference type="SUPFAM" id="SSF53448">
    <property type="entry name" value="Nucleotide-diphospho-sugar transferases"/>
    <property type="match status" value="1"/>
</dbReference>
<dbReference type="OrthoDB" id="9797391at2"/>
<protein>
    <submittedName>
        <fullName evidence="6">N-glycosyltransferase</fullName>
    </submittedName>
</protein>
<keyword evidence="4" id="KW-1133">Transmembrane helix</keyword>
<comment type="similarity">
    <text evidence="1">Belongs to the glycosyltransferase 2 family.</text>
</comment>
<dbReference type="EMBL" id="CP036298">
    <property type="protein sequence ID" value="QDV27319.1"/>
    <property type="molecule type" value="Genomic_DNA"/>
</dbReference>
<gene>
    <name evidence="6" type="ORF">Q31a_57070</name>
</gene>
<feature type="domain" description="Glycosyltransferase 2-like" evidence="5">
    <location>
        <begin position="58"/>
        <end position="173"/>
    </location>
</feature>
<dbReference type="Pfam" id="PF00535">
    <property type="entry name" value="Glycos_transf_2"/>
    <property type="match status" value="1"/>
</dbReference>
<organism evidence="6 7">
    <name type="scientific">Aureliella helgolandensis</name>
    <dbReference type="NCBI Taxonomy" id="2527968"/>
    <lineage>
        <taxon>Bacteria</taxon>
        <taxon>Pseudomonadati</taxon>
        <taxon>Planctomycetota</taxon>
        <taxon>Planctomycetia</taxon>
        <taxon>Pirellulales</taxon>
        <taxon>Pirellulaceae</taxon>
        <taxon>Aureliella</taxon>
    </lineage>
</organism>
<evidence type="ECO:0000259" key="5">
    <source>
        <dbReference type="Pfam" id="PF00535"/>
    </source>
</evidence>
<evidence type="ECO:0000256" key="3">
    <source>
        <dbReference type="ARBA" id="ARBA00022679"/>
    </source>
</evidence>
<evidence type="ECO:0000313" key="6">
    <source>
        <dbReference type="EMBL" id="QDV27319.1"/>
    </source>
</evidence>
<proteinExistence type="inferred from homology"/>
<dbReference type="InterPro" id="IPR029044">
    <property type="entry name" value="Nucleotide-diphossugar_trans"/>
</dbReference>
<evidence type="ECO:0000256" key="1">
    <source>
        <dbReference type="ARBA" id="ARBA00006739"/>
    </source>
</evidence>
<keyword evidence="7" id="KW-1185">Reference proteome</keyword>
<dbReference type="InterPro" id="IPR001173">
    <property type="entry name" value="Glyco_trans_2-like"/>
</dbReference>
<dbReference type="PANTHER" id="PTHR43630:SF1">
    <property type="entry name" value="POLY-BETA-1,6-N-ACETYL-D-GLUCOSAMINE SYNTHASE"/>
    <property type="match status" value="1"/>
</dbReference>
<keyword evidence="4" id="KW-0812">Transmembrane</keyword>
<evidence type="ECO:0000256" key="2">
    <source>
        <dbReference type="ARBA" id="ARBA00022676"/>
    </source>
</evidence>
<dbReference type="Gene3D" id="3.90.550.10">
    <property type="entry name" value="Spore Coat Polysaccharide Biosynthesis Protein SpsA, Chain A"/>
    <property type="match status" value="1"/>
</dbReference>
<dbReference type="GO" id="GO:0016757">
    <property type="term" value="F:glycosyltransferase activity"/>
    <property type="evidence" value="ECO:0007669"/>
    <property type="project" value="UniProtKB-KW"/>
</dbReference>
<sequence>MRHGLYTDSRVTQTISQPQANKPAYHWTFPHPLHNLCLVHFRLGESTNAPKRLSKMLTVIIPACNEESVIGDCLASLARQQEISNVEILIIANGCSDGTAAIGKSFNSAFAARGISLRVLSLPAGNKNQALNAGDAAARFPSRVYLDADVRCSPYLLSQINKILSAPSPTYASGTMQIDATGDLVGRCYAKIWKATPYIRDTIPGCGCYAVNGPGRQRWTDFPPIHSDDKFVRLHFNAQERVQATAAYYWPLPQGFRTLVRVRTRWTRGNLQLASRYPYLKKNDVRRFAIDGRFLGTLFTNPISTIVFSAIYTAALVTAALQLWKQQKDIKWDRARI</sequence>
<dbReference type="PANTHER" id="PTHR43630">
    <property type="entry name" value="POLY-BETA-1,6-N-ACETYL-D-GLUCOSAMINE SYNTHASE"/>
    <property type="match status" value="1"/>
</dbReference>
<dbReference type="Proteomes" id="UP000318017">
    <property type="component" value="Chromosome"/>
</dbReference>
<evidence type="ECO:0000313" key="7">
    <source>
        <dbReference type="Proteomes" id="UP000318017"/>
    </source>
</evidence>
<dbReference type="KEGG" id="ahel:Q31a_57070"/>
<keyword evidence="2" id="KW-0328">Glycosyltransferase</keyword>
<feature type="transmembrane region" description="Helical" evidence="4">
    <location>
        <begin position="303"/>
        <end position="324"/>
    </location>
</feature>
<reference evidence="6 7" key="1">
    <citation type="submission" date="2019-02" db="EMBL/GenBank/DDBJ databases">
        <title>Deep-cultivation of Planctomycetes and their phenomic and genomic characterization uncovers novel biology.</title>
        <authorList>
            <person name="Wiegand S."/>
            <person name="Jogler M."/>
            <person name="Boedeker C."/>
            <person name="Pinto D."/>
            <person name="Vollmers J."/>
            <person name="Rivas-Marin E."/>
            <person name="Kohn T."/>
            <person name="Peeters S.H."/>
            <person name="Heuer A."/>
            <person name="Rast P."/>
            <person name="Oberbeckmann S."/>
            <person name="Bunk B."/>
            <person name="Jeske O."/>
            <person name="Meyerdierks A."/>
            <person name="Storesund J.E."/>
            <person name="Kallscheuer N."/>
            <person name="Luecker S."/>
            <person name="Lage O.M."/>
            <person name="Pohl T."/>
            <person name="Merkel B.J."/>
            <person name="Hornburger P."/>
            <person name="Mueller R.-W."/>
            <person name="Bruemmer F."/>
            <person name="Labrenz M."/>
            <person name="Spormann A.M."/>
            <person name="Op den Camp H."/>
            <person name="Overmann J."/>
            <person name="Amann R."/>
            <person name="Jetten M.S.M."/>
            <person name="Mascher T."/>
            <person name="Medema M.H."/>
            <person name="Devos D.P."/>
            <person name="Kaster A.-K."/>
            <person name="Ovreas L."/>
            <person name="Rohde M."/>
            <person name="Galperin M.Y."/>
            <person name="Jogler C."/>
        </authorList>
    </citation>
    <scope>NUCLEOTIDE SEQUENCE [LARGE SCALE GENOMIC DNA]</scope>
    <source>
        <strain evidence="6 7">Q31a</strain>
    </source>
</reference>
<name>A0A518GFE8_9BACT</name>